<dbReference type="AlphaFoldDB" id="A0A061F7S2"/>
<keyword evidence="2" id="KW-1185">Reference proteome</keyword>
<protein>
    <submittedName>
        <fullName evidence="1">Uncharacterized protein</fullName>
    </submittedName>
</protein>
<name>A0A061F7S2_THECC</name>
<sequence length="76" mass="9127">MAPQRSKLKSSYVFDRSKFISINALVRYHTSLINKVSISKKRLNIPLIHYEEIHQMIEEQHLERCCELLNLRLCLW</sequence>
<dbReference type="Proteomes" id="UP000026915">
    <property type="component" value="Chromosome 7"/>
</dbReference>
<dbReference type="EMBL" id="CM001885">
    <property type="protein sequence ID" value="EOY12722.1"/>
    <property type="molecule type" value="Genomic_DNA"/>
</dbReference>
<dbReference type="InParanoid" id="A0A061F7S2"/>
<dbReference type="HOGENOM" id="CLU_2659517_0_0_1"/>
<gene>
    <name evidence="1" type="ORF">TCM_031247</name>
</gene>
<dbReference type="Gramene" id="EOY12722">
    <property type="protein sequence ID" value="EOY12722"/>
    <property type="gene ID" value="TCM_031247"/>
</dbReference>
<reference evidence="1 2" key="1">
    <citation type="journal article" date="2013" name="Genome Biol.">
        <title>The genome sequence of the most widely cultivated cacao type and its use to identify candidate genes regulating pod color.</title>
        <authorList>
            <person name="Motamayor J.C."/>
            <person name="Mockaitis K."/>
            <person name="Schmutz J."/>
            <person name="Haiminen N."/>
            <person name="Iii D.L."/>
            <person name="Cornejo O."/>
            <person name="Findley S.D."/>
            <person name="Zheng P."/>
            <person name="Utro F."/>
            <person name="Royaert S."/>
            <person name="Saski C."/>
            <person name="Jenkins J."/>
            <person name="Podicheti R."/>
            <person name="Zhao M."/>
            <person name="Scheffler B.E."/>
            <person name="Stack J.C."/>
            <person name="Feltus F.A."/>
            <person name="Mustiga G.M."/>
            <person name="Amores F."/>
            <person name="Phillips W."/>
            <person name="Marelli J.P."/>
            <person name="May G.D."/>
            <person name="Shapiro H."/>
            <person name="Ma J."/>
            <person name="Bustamante C.D."/>
            <person name="Schnell R.J."/>
            <person name="Main D."/>
            <person name="Gilbert D."/>
            <person name="Parida L."/>
            <person name="Kuhn D.N."/>
        </authorList>
    </citation>
    <scope>NUCLEOTIDE SEQUENCE [LARGE SCALE GENOMIC DNA]</scope>
    <source>
        <strain evidence="2">cv. Matina 1-6</strain>
    </source>
</reference>
<proteinExistence type="predicted"/>
<evidence type="ECO:0000313" key="2">
    <source>
        <dbReference type="Proteomes" id="UP000026915"/>
    </source>
</evidence>
<evidence type="ECO:0000313" key="1">
    <source>
        <dbReference type="EMBL" id="EOY12722.1"/>
    </source>
</evidence>
<organism evidence="1 2">
    <name type="scientific">Theobroma cacao</name>
    <name type="common">Cacao</name>
    <name type="synonym">Cocoa</name>
    <dbReference type="NCBI Taxonomy" id="3641"/>
    <lineage>
        <taxon>Eukaryota</taxon>
        <taxon>Viridiplantae</taxon>
        <taxon>Streptophyta</taxon>
        <taxon>Embryophyta</taxon>
        <taxon>Tracheophyta</taxon>
        <taxon>Spermatophyta</taxon>
        <taxon>Magnoliopsida</taxon>
        <taxon>eudicotyledons</taxon>
        <taxon>Gunneridae</taxon>
        <taxon>Pentapetalae</taxon>
        <taxon>rosids</taxon>
        <taxon>malvids</taxon>
        <taxon>Malvales</taxon>
        <taxon>Malvaceae</taxon>
        <taxon>Byttnerioideae</taxon>
        <taxon>Theobroma</taxon>
    </lineage>
</organism>
<accession>A0A061F7S2</accession>